<keyword evidence="3" id="KW-1185">Reference proteome</keyword>
<proteinExistence type="predicted"/>
<comment type="caution">
    <text evidence="2">The sequence shown here is derived from an EMBL/GenBank/DDBJ whole genome shotgun (WGS) entry which is preliminary data.</text>
</comment>
<dbReference type="AlphaFoldDB" id="A0AA40KP21"/>
<feature type="compositionally biased region" description="Basic and acidic residues" evidence="1">
    <location>
        <begin position="84"/>
        <end position="98"/>
    </location>
</feature>
<feature type="region of interest" description="Disordered" evidence="1">
    <location>
        <begin position="60"/>
        <end position="98"/>
    </location>
</feature>
<evidence type="ECO:0000313" key="3">
    <source>
        <dbReference type="Proteomes" id="UP001177670"/>
    </source>
</evidence>
<accession>A0AA40KP21</accession>
<dbReference type="Proteomes" id="UP001177670">
    <property type="component" value="Unassembled WGS sequence"/>
</dbReference>
<evidence type="ECO:0000313" key="2">
    <source>
        <dbReference type="EMBL" id="KAK1127498.1"/>
    </source>
</evidence>
<gene>
    <name evidence="2" type="ORF">K0M31_004033</name>
</gene>
<protein>
    <submittedName>
        <fullName evidence="2">Uncharacterized protein</fullName>
    </submittedName>
</protein>
<dbReference type="EMBL" id="JAHYIQ010000012">
    <property type="protein sequence ID" value="KAK1127498.1"/>
    <property type="molecule type" value="Genomic_DNA"/>
</dbReference>
<sequence>MPDSLPLYRDIGSGSINFHAERKELRFRRRSCCHRSLVSSLSLFLSLCLVAASASITDELGRFSTEEEEEQEEEEEEEEDEENSEKQETEELERKIKKQIEGMSMRVVGRGGGGGGGGERREERFVRIYVATRTTDLDGFA</sequence>
<reference evidence="2" key="1">
    <citation type="submission" date="2021-10" db="EMBL/GenBank/DDBJ databases">
        <title>Melipona bicolor Genome sequencing and assembly.</title>
        <authorList>
            <person name="Araujo N.S."/>
            <person name="Arias M.C."/>
        </authorList>
    </citation>
    <scope>NUCLEOTIDE SEQUENCE</scope>
    <source>
        <strain evidence="2">USP_2M_L1-L4_2017</strain>
        <tissue evidence="2">Whole body</tissue>
    </source>
</reference>
<feature type="compositionally biased region" description="Acidic residues" evidence="1">
    <location>
        <begin position="66"/>
        <end position="83"/>
    </location>
</feature>
<evidence type="ECO:0000256" key="1">
    <source>
        <dbReference type="SAM" id="MobiDB-lite"/>
    </source>
</evidence>
<name>A0AA40KP21_9HYME</name>
<organism evidence="2 3">
    <name type="scientific">Melipona bicolor</name>
    <dbReference type="NCBI Taxonomy" id="60889"/>
    <lineage>
        <taxon>Eukaryota</taxon>
        <taxon>Metazoa</taxon>
        <taxon>Ecdysozoa</taxon>
        <taxon>Arthropoda</taxon>
        <taxon>Hexapoda</taxon>
        <taxon>Insecta</taxon>
        <taxon>Pterygota</taxon>
        <taxon>Neoptera</taxon>
        <taxon>Endopterygota</taxon>
        <taxon>Hymenoptera</taxon>
        <taxon>Apocrita</taxon>
        <taxon>Aculeata</taxon>
        <taxon>Apoidea</taxon>
        <taxon>Anthophila</taxon>
        <taxon>Apidae</taxon>
        <taxon>Melipona</taxon>
    </lineage>
</organism>